<reference evidence="2" key="1">
    <citation type="submission" date="2021-02" db="EMBL/GenBank/DDBJ databases">
        <authorList>
            <person name="Dougan E. K."/>
            <person name="Rhodes N."/>
            <person name="Thang M."/>
            <person name="Chan C."/>
        </authorList>
    </citation>
    <scope>NUCLEOTIDE SEQUENCE</scope>
</reference>
<feature type="compositionally biased region" description="Basic and acidic residues" evidence="1">
    <location>
        <begin position="45"/>
        <end position="59"/>
    </location>
</feature>
<dbReference type="Proteomes" id="UP000626109">
    <property type="component" value="Unassembled WGS sequence"/>
</dbReference>
<dbReference type="EMBL" id="CAJNNW010009472">
    <property type="protein sequence ID" value="CAE8650983.1"/>
    <property type="molecule type" value="Genomic_DNA"/>
</dbReference>
<sequence>DIAALALKEFQAQQKNKSMSSSATPGLTSPEGVGAATHSGSTSLTREELLRGIAEENNARKAAAGPMDPAEFRRRQEQGQQGLRPPPGAAQVTTPLSYDKLLAQYYPHHLQEDEACRASLPDLRECCRL</sequence>
<accession>A0A813IJ82</accession>
<dbReference type="AlphaFoldDB" id="A0A813IJ82"/>
<proteinExistence type="predicted"/>
<gene>
    <name evidence="2" type="ORF">PGLA2088_LOCUS8742</name>
</gene>
<evidence type="ECO:0000313" key="2">
    <source>
        <dbReference type="EMBL" id="CAE8650983.1"/>
    </source>
</evidence>
<name>A0A813IJ82_POLGL</name>
<organism evidence="2 3">
    <name type="scientific">Polarella glacialis</name>
    <name type="common">Dinoflagellate</name>
    <dbReference type="NCBI Taxonomy" id="89957"/>
    <lineage>
        <taxon>Eukaryota</taxon>
        <taxon>Sar</taxon>
        <taxon>Alveolata</taxon>
        <taxon>Dinophyceae</taxon>
        <taxon>Suessiales</taxon>
        <taxon>Suessiaceae</taxon>
        <taxon>Polarella</taxon>
    </lineage>
</organism>
<feature type="region of interest" description="Disordered" evidence="1">
    <location>
        <begin position="12"/>
        <end position="93"/>
    </location>
</feature>
<evidence type="ECO:0000313" key="3">
    <source>
        <dbReference type="Proteomes" id="UP000626109"/>
    </source>
</evidence>
<protein>
    <submittedName>
        <fullName evidence="2">Uncharacterized protein</fullName>
    </submittedName>
</protein>
<feature type="non-terminal residue" evidence="2">
    <location>
        <position position="1"/>
    </location>
</feature>
<feature type="non-terminal residue" evidence="2">
    <location>
        <position position="129"/>
    </location>
</feature>
<evidence type="ECO:0000256" key="1">
    <source>
        <dbReference type="SAM" id="MobiDB-lite"/>
    </source>
</evidence>
<feature type="compositionally biased region" description="Polar residues" evidence="1">
    <location>
        <begin position="12"/>
        <end position="27"/>
    </location>
</feature>
<comment type="caution">
    <text evidence="2">The sequence shown here is derived from an EMBL/GenBank/DDBJ whole genome shotgun (WGS) entry which is preliminary data.</text>
</comment>